<proteinExistence type="inferred from homology"/>
<dbReference type="Gene3D" id="1.10.239.10">
    <property type="entry name" value="Elicitin domain"/>
    <property type="match status" value="1"/>
</dbReference>
<name>A0A225WC77_9STRA</name>
<dbReference type="Pfam" id="PF00964">
    <property type="entry name" value="Elicitin"/>
    <property type="match status" value="1"/>
</dbReference>
<dbReference type="AlphaFoldDB" id="A0A225WC77"/>
<evidence type="ECO:0000256" key="7">
    <source>
        <dbReference type="SAM" id="SignalP"/>
    </source>
</evidence>
<evidence type="ECO:0000256" key="4">
    <source>
        <dbReference type="ARBA" id="ARBA00022978"/>
    </source>
</evidence>
<evidence type="ECO:0000256" key="2">
    <source>
        <dbReference type="ARBA" id="ARBA00009544"/>
    </source>
</evidence>
<keyword evidence="9" id="KW-1185">Reference proteome</keyword>
<dbReference type="SMART" id="SM01187">
    <property type="entry name" value="Elicitin"/>
    <property type="match status" value="1"/>
</dbReference>
<dbReference type="GO" id="GO:0052040">
    <property type="term" value="P:symbiont-mediated perturbation of host programmed cell death"/>
    <property type="evidence" value="ECO:0007669"/>
    <property type="project" value="UniProtKB-KW"/>
</dbReference>
<evidence type="ECO:0000256" key="1">
    <source>
        <dbReference type="ARBA" id="ARBA00004613"/>
    </source>
</evidence>
<dbReference type="EMBL" id="NBNE01001216">
    <property type="protein sequence ID" value="OWZ14994.1"/>
    <property type="molecule type" value="Genomic_DNA"/>
</dbReference>
<evidence type="ECO:0008006" key="10">
    <source>
        <dbReference type="Google" id="ProtNLM"/>
    </source>
</evidence>
<comment type="subcellular location">
    <subcellularLocation>
        <location evidence="1">Secreted</location>
    </subcellularLocation>
</comment>
<organism evidence="8 9">
    <name type="scientific">Phytophthora megakarya</name>
    <dbReference type="NCBI Taxonomy" id="4795"/>
    <lineage>
        <taxon>Eukaryota</taxon>
        <taxon>Sar</taxon>
        <taxon>Stramenopiles</taxon>
        <taxon>Oomycota</taxon>
        <taxon>Peronosporomycetes</taxon>
        <taxon>Peronosporales</taxon>
        <taxon>Peronosporaceae</taxon>
        <taxon>Phytophthora</taxon>
    </lineage>
</organism>
<dbReference type="InterPro" id="IPR002200">
    <property type="entry name" value="Elicitin"/>
</dbReference>
<evidence type="ECO:0000256" key="5">
    <source>
        <dbReference type="ARBA" id="ARBA00023157"/>
    </source>
</evidence>
<feature type="region of interest" description="Disordered" evidence="6">
    <location>
        <begin position="102"/>
        <end position="141"/>
    </location>
</feature>
<evidence type="ECO:0000256" key="3">
    <source>
        <dbReference type="ARBA" id="ARBA00022525"/>
    </source>
</evidence>
<dbReference type="GO" id="GO:0005576">
    <property type="term" value="C:extracellular region"/>
    <property type="evidence" value="ECO:0007669"/>
    <property type="project" value="UniProtKB-SubCell"/>
</dbReference>
<evidence type="ECO:0000313" key="8">
    <source>
        <dbReference type="EMBL" id="OWZ14994.1"/>
    </source>
</evidence>
<keyword evidence="3" id="KW-0964">Secreted</keyword>
<keyword evidence="7" id="KW-0732">Signal</keyword>
<gene>
    <name evidence="8" type="ORF">PHMEG_00011442</name>
</gene>
<sequence length="445" mass="46444">MHAKQPLSTWVLLVVITIELLDHGAVSNCAGSGYNVRGYPCKQPLIVTGVGSASFGSGQSESLERSGDADDSNWDESFSSGEPPEATGVLVIELAEQPTPQALPETPITAPSTTFPITTKPPLENAYDSTSSSPSVEWSGSITGASQTFESSYFDNFDSSSISSSNEAPESSSSDSVDGSSTFSISEASASVETGSNSESEVDDGEPSIAQPGSDSSTFQAVAGAECSKEDVDNVYTLYSKCRSAFDLCVSASNYQIFPFQGKHPTQAQIQGMVESDACIAVFIVVIEANFSACTMGGMPLVSAAETLLKIMDLAKAAGVPYDSSSDLYVEFETNLNAALKSTAIRVNKDLSVDVRLTNGSYDNFEDAIDLVVTDASVTDLARGYVIASSDGGSSSNSSRHTTDIVSASSIAVASCTPTVWSLVIAVVSLTFVVSGGYEVHTLIL</sequence>
<dbReference type="Proteomes" id="UP000198211">
    <property type="component" value="Unassembled WGS sequence"/>
</dbReference>
<dbReference type="SUPFAM" id="SSF48647">
    <property type="entry name" value="Fungal elicitin"/>
    <property type="match status" value="1"/>
</dbReference>
<comment type="similarity">
    <text evidence="2">Belongs to the elicitin family.</text>
</comment>
<feature type="signal peptide" evidence="7">
    <location>
        <begin position="1"/>
        <end position="27"/>
    </location>
</feature>
<dbReference type="OrthoDB" id="125213at2759"/>
<feature type="region of interest" description="Disordered" evidence="6">
    <location>
        <begin position="159"/>
        <end position="216"/>
    </location>
</feature>
<feature type="region of interest" description="Disordered" evidence="6">
    <location>
        <begin position="56"/>
        <end position="83"/>
    </location>
</feature>
<accession>A0A225WC77</accession>
<evidence type="ECO:0000313" key="9">
    <source>
        <dbReference type="Proteomes" id="UP000198211"/>
    </source>
</evidence>
<keyword evidence="4" id="KW-0928">Hypersensitive response elicitation</keyword>
<protein>
    <recommendedName>
        <fullName evidence="10">Elicitin</fullName>
    </recommendedName>
</protein>
<evidence type="ECO:0000256" key="6">
    <source>
        <dbReference type="SAM" id="MobiDB-lite"/>
    </source>
</evidence>
<keyword evidence="5" id="KW-1015">Disulfide bond</keyword>
<feature type="compositionally biased region" description="Polar residues" evidence="6">
    <location>
        <begin position="127"/>
        <end position="141"/>
    </location>
</feature>
<feature type="compositionally biased region" description="Low complexity" evidence="6">
    <location>
        <begin position="159"/>
        <end position="191"/>
    </location>
</feature>
<feature type="chain" id="PRO_5011968442" description="Elicitin" evidence="7">
    <location>
        <begin position="28"/>
        <end position="445"/>
    </location>
</feature>
<reference evidence="9" key="1">
    <citation type="submission" date="2017-03" db="EMBL/GenBank/DDBJ databases">
        <title>Phytopthora megakarya and P. palmivora, two closely related causual agents of cacao black pod achieved similar genome size and gene model numbers by different mechanisms.</title>
        <authorList>
            <person name="Ali S."/>
            <person name="Shao J."/>
            <person name="Larry D.J."/>
            <person name="Kronmiller B."/>
            <person name="Shen D."/>
            <person name="Strem M.D."/>
            <person name="Melnick R.L."/>
            <person name="Guiltinan M.J."/>
            <person name="Tyler B.M."/>
            <person name="Meinhardt L.W."/>
            <person name="Bailey B.A."/>
        </authorList>
    </citation>
    <scope>NUCLEOTIDE SEQUENCE [LARGE SCALE GENOMIC DNA]</scope>
    <source>
        <strain evidence="9">zdho120</strain>
    </source>
</reference>
<comment type="caution">
    <text evidence="8">The sequence shown here is derived from an EMBL/GenBank/DDBJ whole genome shotgun (WGS) entry which is preliminary data.</text>
</comment>
<dbReference type="InterPro" id="IPR036470">
    <property type="entry name" value="Elicitin_sf"/>
</dbReference>